<dbReference type="PANTHER" id="PTHR33835">
    <property type="entry name" value="YALI0C07656P"/>
    <property type="match status" value="1"/>
</dbReference>
<protein>
    <submittedName>
        <fullName evidence="1">DUF4336 domain-containing protein</fullName>
    </submittedName>
</protein>
<comment type="caution">
    <text evidence="1">The sequence shown here is derived from an EMBL/GenBank/DDBJ whole genome shotgun (WGS) entry which is preliminary data.</text>
</comment>
<dbReference type="InterPro" id="IPR025638">
    <property type="entry name" value="DUF4336"/>
</dbReference>
<proteinExistence type="predicted"/>
<evidence type="ECO:0000313" key="2">
    <source>
        <dbReference type="Proteomes" id="UP000664654"/>
    </source>
</evidence>
<dbReference type="AlphaFoldDB" id="A0A939DSA0"/>
<keyword evidence="2" id="KW-1185">Reference proteome</keyword>
<dbReference type="PANTHER" id="PTHR33835:SF1">
    <property type="entry name" value="METALLO-BETA-LACTAMASE DOMAIN-CONTAINING PROTEIN"/>
    <property type="match status" value="1"/>
</dbReference>
<dbReference type="SUPFAM" id="SSF56281">
    <property type="entry name" value="Metallo-hydrolase/oxidoreductase"/>
    <property type="match status" value="1"/>
</dbReference>
<dbReference type="EMBL" id="JAFKCV010000012">
    <property type="protein sequence ID" value="MBN7827016.1"/>
    <property type="molecule type" value="Genomic_DNA"/>
</dbReference>
<dbReference type="Pfam" id="PF14234">
    <property type="entry name" value="DUF4336"/>
    <property type="match status" value="1"/>
</dbReference>
<sequence length="202" mass="23489">MTIVEVEPRVLWIHSPLLPNRELQQKIDDLGSVRYLVAPNKIHSLGVQPWRERYPLAEVWVSPEFNERHPEIHAENSLLQNVNPQWADEIDYMCFEGSSFLDEVVFFHKRSRTLILTDLIQRHEAERESWFWRIVKRAGGVLGASGGTAYDLRFSFKNKEAAKASALSVLEWDFDRVVISHGMCITEDAHPYVEKAFEWAIK</sequence>
<accession>A0A939DSA0</accession>
<name>A0A939DSA0_9ALTE</name>
<gene>
    <name evidence="1" type="ORF">J0A66_17415</name>
</gene>
<reference evidence="1" key="1">
    <citation type="submission" date="2021-03" db="EMBL/GenBank/DDBJ databases">
        <title>novel species isolated from a fishpond in China.</title>
        <authorList>
            <person name="Lu H."/>
            <person name="Cai Z."/>
        </authorList>
    </citation>
    <scope>NUCLEOTIDE SEQUENCE</scope>
    <source>
        <strain evidence="1">JCM 30855</strain>
    </source>
</reference>
<evidence type="ECO:0000313" key="1">
    <source>
        <dbReference type="EMBL" id="MBN7827016.1"/>
    </source>
</evidence>
<dbReference type="Proteomes" id="UP000664654">
    <property type="component" value="Unassembled WGS sequence"/>
</dbReference>
<dbReference type="InterPro" id="IPR036866">
    <property type="entry name" value="RibonucZ/Hydroxyglut_hydro"/>
</dbReference>
<organism evidence="1 2">
    <name type="scientific">Bowmanella dokdonensis</name>
    <dbReference type="NCBI Taxonomy" id="751969"/>
    <lineage>
        <taxon>Bacteria</taxon>
        <taxon>Pseudomonadati</taxon>
        <taxon>Pseudomonadota</taxon>
        <taxon>Gammaproteobacteria</taxon>
        <taxon>Alteromonadales</taxon>
        <taxon>Alteromonadaceae</taxon>
        <taxon>Bowmanella</taxon>
    </lineage>
</organism>